<sequence length="56" mass="6336">MRQAIKEKRRGVFLLHDNAPVHKACVAQAVIHECGFEQLNHPPCSPDLAPSDYHLF</sequence>
<name>H3A128_LATCH</name>
<dbReference type="AlphaFoldDB" id="H3A128"/>
<keyword evidence="2" id="KW-1185">Reference proteome</keyword>
<dbReference type="Ensembl" id="ENSLACT00000003379.1">
    <property type="protein sequence ID" value="ENSLACP00000003349.1"/>
    <property type="gene ID" value="ENSLACG00000002996.1"/>
</dbReference>
<dbReference type="Gene3D" id="3.30.420.10">
    <property type="entry name" value="Ribonuclease H-like superfamily/Ribonuclease H"/>
    <property type="match status" value="1"/>
</dbReference>
<dbReference type="EMBL" id="AFYH01155952">
    <property type="status" value="NOT_ANNOTATED_CDS"/>
    <property type="molecule type" value="Genomic_DNA"/>
</dbReference>
<dbReference type="GO" id="GO:0003676">
    <property type="term" value="F:nucleic acid binding"/>
    <property type="evidence" value="ECO:0007669"/>
    <property type="project" value="InterPro"/>
</dbReference>
<reference evidence="1" key="2">
    <citation type="submission" date="2025-08" db="UniProtKB">
        <authorList>
            <consortium name="Ensembl"/>
        </authorList>
    </citation>
    <scope>IDENTIFICATION</scope>
</reference>
<dbReference type="Bgee" id="ENSLACG00000002996">
    <property type="expression patterns" value="Expressed in chordate pharynx and 2 other cell types or tissues"/>
</dbReference>
<reference evidence="2" key="1">
    <citation type="submission" date="2011-08" db="EMBL/GenBank/DDBJ databases">
        <title>The draft genome of Latimeria chalumnae.</title>
        <authorList>
            <person name="Di Palma F."/>
            <person name="Alfoldi J."/>
            <person name="Johnson J."/>
            <person name="Berlin A."/>
            <person name="Gnerre S."/>
            <person name="Jaffe D."/>
            <person name="MacCallum I."/>
            <person name="Young S."/>
            <person name="Walker B.J."/>
            <person name="Lander E."/>
            <person name="Lindblad-Toh K."/>
        </authorList>
    </citation>
    <scope>NUCLEOTIDE SEQUENCE [LARGE SCALE GENOMIC DNA]</scope>
    <source>
        <strain evidence="2">Wild caught</strain>
    </source>
</reference>
<dbReference type="InParanoid" id="H3A128"/>
<dbReference type="Proteomes" id="UP000008672">
    <property type="component" value="Unassembled WGS sequence"/>
</dbReference>
<evidence type="ECO:0000313" key="1">
    <source>
        <dbReference type="Ensembl" id="ENSLACP00000003349.1"/>
    </source>
</evidence>
<dbReference type="STRING" id="7897.ENSLACP00000003349"/>
<organism evidence="1 2">
    <name type="scientific">Latimeria chalumnae</name>
    <name type="common">Coelacanth</name>
    <dbReference type="NCBI Taxonomy" id="7897"/>
    <lineage>
        <taxon>Eukaryota</taxon>
        <taxon>Metazoa</taxon>
        <taxon>Chordata</taxon>
        <taxon>Craniata</taxon>
        <taxon>Vertebrata</taxon>
        <taxon>Euteleostomi</taxon>
        <taxon>Coelacanthiformes</taxon>
        <taxon>Coelacanthidae</taxon>
        <taxon>Latimeria</taxon>
    </lineage>
</organism>
<dbReference type="HOGENOM" id="CLU_3013566_0_0_1"/>
<dbReference type="PANTHER" id="PTHR46060">
    <property type="entry name" value="MARINER MOS1 TRANSPOSASE-LIKE PROTEIN"/>
    <property type="match status" value="1"/>
</dbReference>
<proteinExistence type="predicted"/>
<dbReference type="InterPro" id="IPR052709">
    <property type="entry name" value="Transposase-MT_Hybrid"/>
</dbReference>
<evidence type="ECO:0000313" key="2">
    <source>
        <dbReference type="Proteomes" id="UP000008672"/>
    </source>
</evidence>
<dbReference type="OMA" id="VIHECGF"/>
<reference evidence="1" key="3">
    <citation type="submission" date="2025-09" db="UniProtKB">
        <authorList>
            <consortium name="Ensembl"/>
        </authorList>
    </citation>
    <scope>IDENTIFICATION</scope>
</reference>
<accession>H3A128</accession>
<protein>
    <recommendedName>
        <fullName evidence="3">Tc1-like transposase DDE domain-containing protein</fullName>
    </recommendedName>
</protein>
<dbReference type="GeneTree" id="ENSGT00940000177279"/>
<evidence type="ECO:0008006" key="3">
    <source>
        <dbReference type="Google" id="ProtNLM"/>
    </source>
</evidence>
<dbReference type="InterPro" id="IPR036397">
    <property type="entry name" value="RNaseH_sf"/>
</dbReference>
<dbReference type="PANTHER" id="PTHR46060:SF1">
    <property type="entry name" value="MARINER MOS1 TRANSPOSASE-LIKE PROTEIN"/>
    <property type="match status" value="1"/>
</dbReference>